<name>A0AA35XA58_GEOBA</name>
<organism evidence="3 4">
    <name type="scientific">Geodia barretti</name>
    <name type="common">Barrett's horny sponge</name>
    <dbReference type="NCBI Taxonomy" id="519541"/>
    <lineage>
        <taxon>Eukaryota</taxon>
        <taxon>Metazoa</taxon>
        <taxon>Porifera</taxon>
        <taxon>Demospongiae</taxon>
        <taxon>Heteroscleromorpha</taxon>
        <taxon>Tetractinellida</taxon>
        <taxon>Astrophorina</taxon>
        <taxon>Geodiidae</taxon>
        <taxon>Geodia</taxon>
    </lineage>
</organism>
<dbReference type="GO" id="GO:0042026">
    <property type="term" value="P:protein refolding"/>
    <property type="evidence" value="ECO:0007669"/>
    <property type="project" value="TreeGrafter"/>
</dbReference>
<gene>
    <name evidence="3" type="ORF">GBAR_LOCUS24024</name>
</gene>
<dbReference type="CDD" id="cd10747">
    <property type="entry name" value="DnaJ_C"/>
    <property type="match status" value="1"/>
</dbReference>
<dbReference type="Proteomes" id="UP001174909">
    <property type="component" value="Unassembled WGS sequence"/>
</dbReference>
<comment type="caution">
    <text evidence="3">The sequence shown here is derived from an EMBL/GenBank/DDBJ whole genome shotgun (WGS) entry which is preliminary data.</text>
</comment>
<dbReference type="PRINTS" id="PR00625">
    <property type="entry name" value="JDOMAIN"/>
</dbReference>
<dbReference type="InterPro" id="IPR002939">
    <property type="entry name" value="DnaJ_C"/>
</dbReference>
<dbReference type="PANTHER" id="PTHR43096">
    <property type="entry name" value="DNAJ HOMOLOG 1, MITOCHONDRIAL-RELATED"/>
    <property type="match status" value="1"/>
</dbReference>
<dbReference type="SUPFAM" id="SSF49493">
    <property type="entry name" value="HSP40/DnaJ peptide-binding domain"/>
    <property type="match status" value="2"/>
</dbReference>
<dbReference type="EMBL" id="CASHTH010003315">
    <property type="protein sequence ID" value="CAI8043287.1"/>
    <property type="molecule type" value="Genomic_DNA"/>
</dbReference>
<proteinExistence type="predicted"/>
<dbReference type="InterPro" id="IPR008971">
    <property type="entry name" value="HSP40/DnaJ_pept-bd"/>
</dbReference>
<sequence length="306" mass="33098">MQAGAGMTDYYDTLGVSRNADEKDIRQAYRRLARQHHPDVNPGDESAAERFKSINAAYEVLSDADKRTKYDRYGDRWEQAEHFEQQRGAGPSQFFRGGNFGGGSGGFNFRAGGATLSDLLGGMGGFASEMGGNAGDRNRSRPADVKVEITLEEADRGTTRLVSLPDGRRLEVRIPAGIVDGGRVHIAAGSNAGGEFNLLVSVTPHGRFERQGDDLHTTVDVPLVDAVLGGMATVITLRGQIELTLPPETQNGRRFRLAGQGMARLNDPEKRGNLFAVVNVSLPTDLTDEQRGLFEQLREAGPGAEQ</sequence>
<accession>A0AA35XA58</accession>
<feature type="domain" description="J" evidence="2">
    <location>
        <begin position="9"/>
        <end position="74"/>
    </location>
</feature>
<dbReference type="SMART" id="SM00271">
    <property type="entry name" value="DnaJ"/>
    <property type="match status" value="1"/>
</dbReference>
<keyword evidence="4" id="KW-1185">Reference proteome</keyword>
<dbReference type="PANTHER" id="PTHR43096:SF54">
    <property type="entry name" value="CHAPERONE PROTEIN DNAJ 1"/>
    <property type="match status" value="1"/>
</dbReference>
<dbReference type="GO" id="GO:0051082">
    <property type="term" value="F:unfolded protein binding"/>
    <property type="evidence" value="ECO:0007669"/>
    <property type="project" value="InterPro"/>
</dbReference>
<dbReference type="Pfam" id="PF01556">
    <property type="entry name" value="DnaJ_C"/>
    <property type="match status" value="1"/>
</dbReference>
<dbReference type="PROSITE" id="PS00636">
    <property type="entry name" value="DNAJ_1"/>
    <property type="match status" value="1"/>
</dbReference>
<dbReference type="Gene3D" id="2.60.260.20">
    <property type="entry name" value="Urease metallochaperone UreE, N-terminal domain"/>
    <property type="match status" value="2"/>
</dbReference>
<dbReference type="Pfam" id="PF00226">
    <property type="entry name" value="DnaJ"/>
    <property type="match status" value="1"/>
</dbReference>
<dbReference type="AlphaFoldDB" id="A0AA35XA58"/>
<protein>
    <submittedName>
        <fullName evidence="3">Chaperone protein DnaJ 2</fullName>
    </submittedName>
</protein>
<reference evidence="3" key="1">
    <citation type="submission" date="2023-03" db="EMBL/GenBank/DDBJ databases">
        <authorList>
            <person name="Steffen K."/>
            <person name="Cardenas P."/>
        </authorList>
    </citation>
    <scope>NUCLEOTIDE SEQUENCE</scope>
</reference>
<evidence type="ECO:0000256" key="1">
    <source>
        <dbReference type="ARBA" id="ARBA00023016"/>
    </source>
</evidence>
<evidence type="ECO:0000259" key="2">
    <source>
        <dbReference type="PROSITE" id="PS50076"/>
    </source>
</evidence>
<dbReference type="GO" id="GO:0005737">
    <property type="term" value="C:cytoplasm"/>
    <property type="evidence" value="ECO:0007669"/>
    <property type="project" value="TreeGrafter"/>
</dbReference>
<dbReference type="InterPro" id="IPR036869">
    <property type="entry name" value="J_dom_sf"/>
</dbReference>
<evidence type="ECO:0000313" key="3">
    <source>
        <dbReference type="EMBL" id="CAI8043287.1"/>
    </source>
</evidence>
<keyword evidence="1" id="KW-0346">Stress response</keyword>
<dbReference type="CDD" id="cd06257">
    <property type="entry name" value="DnaJ"/>
    <property type="match status" value="1"/>
</dbReference>
<dbReference type="FunFam" id="2.60.260.20:FF:000013">
    <property type="entry name" value="DnaJ subfamily B member 11"/>
    <property type="match status" value="1"/>
</dbReference>
<dbReference type="SUPFAM" id="SSF46565">
    <property type="entry name" value="Chaperone J-domain"/>
    <property type="match status" value="1"/>
</dbReference>
<dbReference type="PROSITE" id="PS50076">
    <property type="entry name" value="DNAJ_2"/>
    <property type="match status" value="1"/>
</dbReference>
<dbReference type="InterPro" id="IPR018253">
    <property type="entry name" value="DnaJ_domain_CS"/>
</dbReference>
<evidence type="ECO:0000313" key="4">
    <source>
        <dbReference type="Proteomes" id="UP001174909"/>
    </source>
</evidence>
<dbReference type="InterPro" id="IPR001623">
    <property type="entry name" value="DnaJ_domain"/>
</dbReference>
<dbReference type="Gene3D" id="1.10.287.110">
    <property type="entry name" value="DnaJ domain"/>
    <property type="match status" value="1"/>
</dbReference>